<comment type="caution">
    <text evidence="1">The sequence shown here is derived from an EMBL/GenBank/DDBJ whole genome shotgun (WGS) entry which is preliminary data.</text>
</comment>
<dbReference type="EMBL" id="JAUJEB010000001">
    <property type="protein sequence ID" value="MDN5211916.1"/>
    <property type="molecule type" value="Genomic_DNA"/>
</dbReference>
<evidence type="ECO:0000313" key="1">
    <source>
        <dbReference type="EMBL" id="MDN5211916.1"/>
    </source>
</evidence>
<reference evidence="1" key="1">
    <citation type="submission" date="2023-06" db="EMBL/GenBank/DDBJ databases">
        <title>Genomic of Agaribacillus aureum.</title>
        <authorList>
            <person name="Wang G."/>
        </authorList>
    </citation>
    <scope>NUCLEOTIDE SEQUENCE</scope>
    <source>
        <strain evidence="1">BMA12</strain>
    </source>
</reference>
<accession>A0ABT8L4F4</accession>
<gene>
    <name evidence="1" type="ORF">QQ020_07630</name>
</gene>
<protein>
    <submittedName>
        <fullName evidence="1">Uncharacterized protein</fullName>
    </submittedName>
</protein>
<name>A0ABT8L4F4_9BACT</name>
<dbReference type="Proteomes" id="UP001172083">
    <property type="component" value="Unassembled WGS sequence"/>
</dbReference>
<dbReference type="RefSeq" id="WP_346757243.1">
    <property type="nucleotide sequence ID" value="NZ_JAUJEB010000001.1"/>
</dbReference>
<keyword evidence="2" id="KW-1185">Reference proteome</keyword>
<evidence type="ECO:0000313" key="2">
    <source>
        <dbReference type="Proteomes" id="UP001172083"/>
    </source>
</evidence>
<proteinExistence type="predicted"/>
<sequence>MKSEWTLLVEALEAEKKLLQAHIDECVKFWDYLGAHHHAQALALLNRKLRIVHTLKDPHHNQKTWAKETLERLQQQLDQHDSEADLPGLYQRFYDRQLQELDALHQIPLPPWQDSQQLDMLIDEVVTGKLPAFKLHFQPKDALYLRFSRPSSQQLLINFPSPAAKTDALLIPGEGRSLLAAVGFIENTHKDQLEMPLNLSTYHHALPIKERLALVIYDAFRQERPDKNTYVELEHG</sequence>
<organism evidence="1 2">
    <name type="scientific">Agaribacillus aureus</name>
    <dbReference type="NCBI Taxonomy" id="3051825"/>
    <lineage>
        <taxon>Bacteria</taxon>
        <taxon>Pseudomonadati</taxon>
        <taxon>Bacteroidota</taxon>
        <taxon>Cytophagia</taxon>
        <taxon>Cytophagales</taxon>
        <taxon>Splendidivirgaceae</taxon>
        <taxon>Agaribacillus</taxon>
    </lineage>
</organism>